<proteinExistence type="predicted"/>
<reference evidence="2 3" key="2">
    <citation type="journal article" date="2022" name="Int. J. Syst. Evol. Microbiol.">
        <title>Strains of Bradyrhizobium barranii sp. nov. associated with legumes native to Canada are symbionts of soybeans and belong to different subspecies (subsp. barranii subsp. nov. and subsp. apii subsp. nov.) and symbiovars (sv. glycinearum and sv. septentrionale).</title>
        <authorList>
            <person name="Bromfield E.S.P."/>
            <person name="Cloutier S."/>
            <person name="Wasai-Hara S."/>
            <person name="Minamisawa K."/>
        </authorList>
    </citation>
    <scope>NUCLEOTIDE SEQUENCE [LARGE SCALE GENOMIC DNA]</scope>
    <source>
        <strain evidence="2 3">144S4</strain>
    </source>
</reference>
<dbReference type="EMBL" id="CP086136">
    <property type="protein sequence ID" value="UEM16853.1"/>
    <property type="molecule type" value="Genomic_DNA"/>
</dbReference>
<accession>A0A939S512</accession>
<organism evidence="1">
    <name type="scientific">Bradyrhizobium barranii subsp. barranii</name>
    <dbReference type="NCBI Taxonomy" id="2823807"/>
    <lineage>
        <taxon>Bacteria</taxon>
        <taxon>Pseudomonadati</taxon>
        <taxon>Pseudomonadota</taxon>
        <taxon>Alphaproteobacteria</taxon>
        <taxon>Hyphomicrobiales</taxon>
        <taxon>Nitrobacteraceae</taxon>
        <taxon>Bradyrhizobium</taxon>
        <taxon>Bradyrhizobium barranii</taxon>
    </lineage>
</organism>
<name>A0A939S512_9BRAD</name>
<evidence type="ECO:0000313" key="2">
    <source>
        <dbReference type="EMBL" id="UEM16853.1"/>
    </source>
</evidence>
<dbReference type="KEGG" id="bban:J4G43_023095"/>
<reference evidence="1" key="1">
    <citation type="submission" date="2021-03" db="EMBL/GenBank/DDBJ databases">
        <title>Whole Genome Sequence of Bradyrhizobium sp. Strain 144S4.</title>
        <authorList>
            <person name="Bromfield E.S.P."/>
            <person name="Cloutier S."/>
        </authorList>
    </citation>
    <scope>NUCLEOTIDE SEQUENCE [LARGE SCALE GENOMIC DNA]</scope>
    <source>
        <strain evidence="1">144S4</strain>
    </source>
</reference>
<dbReference type="EMBL" id="JAGEMI010000001">
    <property type="protein sequence ID" value="MBO1864083.1"/>
    <property type="molecule type" value="Genomic_DNA"/>
</dbReference>
<dbReference type="AlphaFoldDB" id="A0A939S512"/>
<dbReference type="RefSeq" id="WP_155257817.1">
    <property type="nucleotide sequence ID" value="NZ_CP086136.1"/>
</dbReference>
<evidence type="ECO:0000313" key="3">
    <source>
        <dbReference type="Proteomes" id="UP000664702"/>
    </source>
</evidence>
<sequence>MMSVLSIQGQANAAVVLKGLLQEHGLPLLTPEGVDALSARFSTGLVLGHGVVSHDGKPLIDELRALYADAESKRLFVSQGDGQTIERPVGNLTVAMMVEVAASRKQARITDADLARYTGVTRQHMEERRRAAQK</sequence>
<evidence type="ECO:0000313" key="1">
    <source>
        <dbReference type="EMBL" id="MBO1864083.1"/>
    </source>
</evidence>
<gene>
    <name evidence="2" type="ORF">J4G43_023095</name>
    <name evidence="1" type="ORF">J4G43_25120</name>
</gene>
<dbReference type="Proteomes" id="UP000664702">
    <property type="component" value="Chromosome"/>
</dbReference>
<protein>
    <submittedName>
        <fullName evidence="1">Uncharacterized protein</fullName>
    </submittedName>
</protein>